<accession>A0AA88N5V3</accession>
<evidence type="ECO:0000256" key="1">
    <source>
        <dbReference type="SAM" id="Phobius"/>
    </source>
</evidence>
<gene>
    <name evidence="2" type="ORF">Q5P01_007099</name>
</gene>
<dbReference type="Proteomes" id="UP001187415">
    <property type="component" value="Unassembled WGS sequence"/>
</dbReference>
<evidence type="ECO:0000313" key="2">
    <source>
        <dbReference type="EMBL" id="KAK2850823.1"/>
    </source>
</evidence>
<comment type="caution">
    <text evidence="2">The sequence shown here is derived from an EMBL/GenBank/DDBJ whole genome shotgun (WGS) entry which is preliminary data.</text>
</comment>
<keyword evidence="3" id="KW-1185">Reference proteome</keyword>
<feature type="transmembrane region" description="Helical" evidence="1">
    <location>
        <begin position="20"/>
        <end position="40"/>
    </location>
</feature>
<evidence type="ECO:0000313" key="3">
    <source>
        <dbReference type="Proteomes" id="UP001187415"/>
    </source>
</evidence>
<keyword evidence="1" id="KW-0812">Transmembrane</keyword>
<proteinExistence type="predicted"/>
<organism evidence="2 3">
    <name type="scientific">Channa striata</name>
    <name type="common">Snakehead murrel</name>
    <name type="synonym">Ophicephalus striatus</name>
    <dbReference type="NCBI Taxonomy" id="64152"/>
    <lineage>
        <taxon>Eukaryota</taxon>
        <taxon>Metazoa</taxon>
        <taxon>Chordata</taxon>
        <taxon>Craniata</taxon>
        <taxon>Vertebrata</taxon>
        <taxon>Euteleostomi</taxon>
        <taxon>Actinopterygii</taxon>
        <taxon>Neopterygii</taxon>
        <taxon>Teleostei</taxon>
        <taxon>Neoteleostei</taxon>
        <taxon>Acanthomorphata</taxon>
        <taxon>Anabantaria</taxon>
        <taxon>Anabantiformes</taxon>
        <taxon>Channoidei</taxon>
        <taxon>Channidae</taxon>
        <taxon>Channa</taxon>
    </lineage>
</organism>
<sequence>MMYDYDDDDDEEAEEEEVCVVLFVVAHITKLGVVILMWAIHKYSHPRLDQQIRGPWGKTVLVGHIIPHLATH</sequence>
<dbReference type="EMBL" id="JAUPFM010000005">
    <property type="protein sequence ID" value="KAK2850823.1"/>
    <property type="molecule type" value="Genomic_DNA"/>
</dbReference>
<reference evidence="2" key="1">
    <citation type="submission" date="2023-07" db="EMBL/GenBank/DDBJ databases">
        <title>Chromosome-level Genome Assembly of Striped Snakehead (Channa striata).</title>
        <authorList>
            <person name="Liu H."/>
        </authorList>
    </citation>
    <scope>NUCLEOTIDE SEQUENCE</scope>
    <source>
        <strain evidence="2">Gz</strain>
        <tissue evidence="2">Muscle</tissue>
    </source>
</reference>
<dbReference type="AlphaFoldDB" id="A0AA88N5V3"/>
<keyword evidence="1" id="KW-1133">Transmembrane helix</keyword>
<name>A0AA88N5V3_CHASR</name>
<keyword evidence="1" id="KW-0472">Membrane</keyword>
<protein>
    <submittedName>
        <fullName evidence="2">Uncharacterized protein</fullName>
    </submittedName>
</protein>